<dbReference type="Pfam" id="PF00528">
    <property type="entry name" value="BPD_transp_1"/>
    <property type="match status" value="1"/>
</dbReference>
<evidence type="ECO:0000259" key="9">
    <source>
        <dbReference type="PROSITE" id="PS50928"/>
    </source>
</evidence>
<comment type="caution">
    <text evidence="10">The sequence shown here is derived from an EMBL/GenBank/DDBJ whole genome shotgun (WGS) entry which is preliminary data.</text>
</comment>
<dbReference type="PANTHER" id="PTHR43848">
    <property type="entry name" value="PUTRESCINE TRANSPORT SYSTEM PERMEASE PROTEIN POTI"/>
    <property type="match status" value="1"/>
</dbReference>
<gene>
    <name evidence="10" type="ORF">FGL98_09205</name>
</gene>
<evidence type="ECO:0000256" key="6">
    <source>
        <dbReference type="ARBA" id="ARBA00022989"/>
    </source>
</evidence>
<evidence type="ECO:0000313" key="11">
    <source>
        <dbReference type="Proteomes" id="UP000320244"/>
    </source>
</evidence>
<protein>
    <submittedName>
        <fullName evidence="10">ABC transporter permease</fullName>
    </submittedName>
</protein>
<dbReference type="InterPro" id="IPR035906">
    <property type="entry name" value="MetI-like_sf"/>
</dbReference>
<reference evidence="10 11" key="1">
    <citation type="submission" date="2019-05" db="EMBL/GenBank/DDBJ databases">
        <authorList>
            <person name="Lee S.D."/>
        </authorList>
    </citation>
    <scope>NUCLEOTIDE SEQUENCE [LARGE SCALE GENOMIC DNA]</scope>
    <source>
        <strain evidence="10 11">C5-26</strain>
    </source>
</reference>
<feature type="transmembrane region" description="Helical" evidence="8">
    <location>
        <begin position="137"/>
        <end position="157"/>
    </location>
</feature>
<accession>A0A563E2D3</accession>
<comment type="subcellular location">
    <subcellularLocation>
        <location evidence="1 8">Cell membrane</location>
        <topology evidence="1 8">Multi-pass membrane protein</topology>
    </subcellularLocation>
</comment>
<dbReference type="InterPro" id="IPR051789">
    <property type="entry name" value="Bact_Polyamine_Transport"/>
</dbReference>
<feature type="transmembrane region" description="Helical" evidence="8">
    <location>
        <begin position="12"/>
        <end position="33"/>
    </location>
</feature>
<dbReference type="GO" id="GO:0055085">
    <property type="term" value="P:transmembrane transport"/>
    <property type="evidence" value="ECO:0007669"/>
    <property type="project" value="InterPro"/>
</dbReference>
<dbReference type="CDD" id="cd06261">
    <property type="entry name" value="TM_PBP2"/>
    <property type="match status" value="1"/>
</dbReference>
<evidence type="ECO:0000256" key="4">
    <source>
        <dbReference type="ARBA" id="ARBA00022475"/>
    </source>
</evidence>
<keyword evidence="7 8" id="KW-0472">Membrane</keyword>
<feature type="transmembrane region" description="Helical" evidence="8">
    <location>
        <begin position="240"/>
        <end position="262"/>
    </location>
</feature>
<evidence type="ECO:0000256" key="2">
    <source>
        <dbReference type="ARBA" id="ARBA00007069"/>
    </source>
</evidence>
<evidence type="ECO:0000256" key="5">
    <source>
        <dbReference type="ARBA" id="ARBA00022692"/>
    </source>
</evidence>
<dbReference type="SUPFAM" id="SSF161098">
    <property type="entry name" value="MetI-like"/>
    <property type="match status" value="1"/>
</dbReference>
<feature type="domain" description="ABC transmembrane type-1" evidence="9">
    <location>
        <begin position="63"/>
        <end position="258"/>
    </location>
</feature>
<organism evidence="10 11">
    <name type="scientific">Leekyejoonella antrihumi</name>
    <dbReference type="NCBI Taxonomy" id="1660198"/>
    <lineage>
        <taxon>Bacteria</taxon>
        <taxon>Bacillati</taxon>
        <taxon>Actinomycetota</taxon>
        <taxon>Actinomycetes</taxon>
        <taxon>Micrococcales</taxon>
        <taxon>Dermacoccaceae</taxon>
        <taxon>Leekyejoonella</taxon>
    </lineage>
</organism>
<keyword evidence="4" id="KW-1003">Cell membrane</keyword>
<keyword evidence="3 8" id="KW-0813">Transport</keyword>
<dbReference type="AlphaFoldDB" id="A0A563E2D3"/>
<dbReference type="Gene3D" id="1.10.3720.10">
    <property type="entry name" value="MetI-like"/>
    <property type="match status" value="1"/>
</dbReference>
<dbReference type="OrthoDB" id="9810794at2"/>
<dbReference type="InterPro" id="IPR000515">
    <property type="entry name" value="MetI-like"/>
</dbReference>
<evidence type="ECO:0000256" key="8">
    <source>
        <dbReference type="RuleBase" id="RU363032"/>
    </source>
</evidence>
<keyword evidence="11" id="KW-1185">Reference proteome</keyword>
<evidence type="ECO:0000256" key="3">
    <source>
        <dbReference type="ARBA" id="ARBA00022448"/>
    </source>
</evidence>
<dbReference type="EMBL" id="VCQV01000010">
    <property type="protein sequence ID" value="TWP36697.1"/>
    <property type="molecule type" value="Genomic_DNA"/>
</dbReference>
<feature type="transmembrane region" description="Helical" evidence="8">
    <location>
        <begin position="98"/>
        <end position="117"/>
    </location>
</feature>
<feature type="transmembrane region" description="Helical" evidence="8">
    <location>
        <begin position="186"/>
        <end position="207"/>
    </location>
</feature>
<dbReference type="PROSITE" id="PS50928">
    <property type="entry name" value="ABC_TM1"/>
    <property type="match status" value="1"/>
</dbReference>
<evidence type="ECO:0000256" key="7">
    <source>
        <dbReference type="ARBA" id="ARBA00023136"/>
    </source>
</evidence>
<proteinExistence type="inferred from homology"/>
<keyword evidence="6 8" id="KW-1133">Transmembrane helix</keyword>
<sequence length="280" mass="30353">MLERTGEWALRIWPVFVYLFLFLPIGYIVVYSFNNGRLFLSWAGFGLNGYRSALTDPQVLSSVATSFKAAAGAAIFATVLGSLAGLSLARHTGRWSKFFVVLLALVMVTPEIMMAISELPWFVSLGVDHHLSIFNNGIVRLILSHSLFSTAVVAFIVRARMSGVDETLEDAAADLYAPPIRRFFQITLPLMLPAVVAGALMAFTLSLDDVILSSFVSVEGETPWPVYVFSAVRSGLRPEVASMATMMLLVTLLVMGLAALVLRRGTGSSLRAMQGIAGGR</sequence>
<dbReference type="Proteomes" id="UP000320244">
    <property type="component" value="Unassembled WGS sequence"/>
</dbReference>
<reference evidence="10 11" key="2">
    <citation type="submission" date="2019-08" db="EMBL/GenBank/DDBJ databases">
        <title>Jejuicoccus antrihumi gen. nov., sp. nov., a new member of the family Dermacoccaceae isolated from a cave.</title>
        <authorList>
            <person name="Schumann P."/>
            <person name="Kim I.S."/>
        </authorList>
    </citation>
    <scope>NUCLEOTIDE SEQUENCE [LARGE SCALE GENOMIC DNA]</scope>
    <source>
        <strain evidence="10 11">C5-26</strain>
    </source>
</reference>
<dbReference type="GO" id="GO:0005886">
    <property type="term" value="C:plasma membrane"/>
    <property type="evidence" value="ECO:0007669"/>
    <property type="project" value="UniProtKB-SubCell"/>
</dbReference>
<name>A0A563E2D3_9MICO</name>
<evidence type="ECO:0000313" key="10">
    <source>
        <dbReference type="EMBL" id="TWP36697.1"/>
    </source>
</evidence>
<evidence type="ECO:0000256" key="1">
    <source>
        <dbReference type="ARBA" id="ARBA00004651"/>
    </source>
</evidence>
<dbReference type="PANTHER" id="PTHR43848:SF2">
    <property type="entry name" value="PUTRESCINE TRANSPORT SYSTEM PERMEASE PROTEIN POTI"/>
    <property type="match status" value="1"/>
</dbReference>
<keyword evidence="5 8" id="KW-0812">Transmembrane</keyword>
<feature type="transmembrane region" description="Helical" evidence="8">
    <location>
        <begin position="67"/>
        <end position="86"/>
    </location>
</feature>
<comment type="similarity">
    <text evidence="2">Belongs to the binding-protein-dependent transport system permease family. CysTW subfamily.</text>
</comment>